<evidence type="ECO:0000313" key="3">
    <source>
        <dbReference type="Proteomes" id="UP000623269"/>
    </source>
</evidence>
<dbReference type="RefSeq" id="WP_197660148.1">
    <property type="nucleotide sequence ID" value="NZ_JAEAGR010000002.1"/>
</dbReference>
<evidence type="ECO:0000259" key="1">
    <source>
        <dbReference type="Pfam" id="PF00005"/>
    </source>
</evidence>
<accession>A0A8J7L247</accession>
<dbReference type="SUPFAM" id="SSF52540">
    <property type="entry name" value="P-loop containing nucleoside triphosphate hydrolases"/>
    <property type="match status" value="1"/>
</dbReference>
<dbReference type="Gene3D" id="3.40.50.300">
    <property type="entry name" value="P-loop containing nucleotide triphosphate hydrolases"/>
    <property type="match status" value="1"/>
</dbReference>
<dbReference type="EMBL" id="JAEAGR010000002">
    <property type="protein sequence ID" value="MBH1939938.1"/>
    <property type="molecule type" value="Genomic_DNA"/>
</dbReference>
<keyword evidence="2" id="KW-0547">Nucleotide-binding</keyword>
<reference evidence="2" key="1">
    <citation type="submission" date="2020-12" db="EMBL/GenBank/DDBJ databases">
        <title>M. sibirica DSM 26468T genome.</title>
        <authorList>
            <person name="Thieme N."/>
            <person name="Rettenmaier R."/>
            <person name="Zverlov V."/>
            <person name="Liebl W."/>
        </authorList>
    </citation>
    <scope>NUCLEOTIDE SEQUENCE</scope>
    <source>
        <strain evidence="2">DSM 26468</strain>
    </source>
</reference>
<dbReference type="PANTHER" id="PTHR24221">
    <property type="entry name" value="ATP-BINDING CASSETTE SUB-FAMILY B"/>
    <property type="match status" value="1"/>
</dbReference>
<proteinExistence type="predicted"/>
<dbReference type="GO" id="GO:0005524">
    <property type="term" value="F:ATP binding"/>
    <property type="evidence" value="ECO:0007669"/>
    <property type="project" value="UniProtKB-KW"/>
</dbReference>
<dbReference type="PANTHER" id="PTHR24221:SF654">
    <property type="entry name" value="ATP-BINDING CASSETTE SUB-FAMILY B MEMBER 6"/>
    <property type="match status" value="1"/>
</dbReference>
<feature type="domain" description="ABC transporter" evidence="1">
    <location>
        <begin position="20"/>
        <end position="56"/>
    </location>
</feature>
<dbReference type="Pfam" id="PF00005">
    <property type="entry name" value="ABC_tran"/>
    <property type="match status" value="1"/>
</dbReference>
<dbReference type="AlphaFoldDB" id="A0A8J7L247"/>
<protein>
    <submittedName>
        <fullName evidence="2">ATP-binding cassette domain-containing protein</fullName>
    </submittedName>
</protein>
<dbReference type="InterPro" id="IPR003439">
    <property type="entry name" value="ABC_transporter-like_ATP-bd"/>
</dbReference>
<dbReference type="InterPro" id="IPR027417">
    <property type="entry name" value="P-loop_NTPase"/>
</dbReference>
<gene>
    <name evidence="2" type="ORF">I5677_03390</name>
</gene>
<dbReference type="GO" id="GO:0042626">
    <property type="term" value="F:ATPase-coupled transmembrane transporter activity"/>
    <property type="evidence" value="ECO:0007669"/>
    <property type="project" value="TreeGrafter"/>
</dbReference>
<sequence length="109" mass="12053">MGLKETIASLSNGFDTHLSKEFDINGTLLSGGEAQKVCIARVLNKETGLYIFDEPSSALDPVSEYRMNIVMKSATDKTVIIISHRLSTTVMADRIIMFKELVEQGIIMN</sequence>
<evidence type="ECO:0000313" key="2">
    <source>
        <dbReference type="EMBL" id="MBH1939938.1"/>
    </source>
</evidence>
<dbReference type="Proteomes" id="UP000623269">
    <property type="component" value="Unassembled WGS sequence"/>
</dbReference>
<dbReference type="GO" id="GO:0016887">
    <property type="term" value="F:ATP hydrolysis activity"/>
    <property type="evidence" value="ECO:0007669"/>
    <property type="project" value="InterPro"/>
</dbReference>
<comment type="caution">
    <text evidence="2">The sequence shown here is derived from an EMBL/GenBank/DDBJ whole genome shotgun (WGS) entry which is preliminary data.</text>
</comment>
<organism evidence="2 3">
    <name type="scientific">Mobilitalea sibirica</name>
    <dbReference type="NCBI Taxonomy" id="1462919"/>
    <lineage>
        <taxon>Bacteria</taxon>
        <taxon>Bacillati</taxon>
        <taxon>Bacillota</taxon>
        <taxon>Clostridia</taxon>
        <taxon>Lachnospirales</taxon>
        <taxon>Lachnospiraceae</taxon>
        <taxon>Mobilitalea</taxon>
    </lineage>
</organism>
<keyword evidence="3" id="KW-1185">Reference proteome</keyword>
<name>A0A8J7L247_9FIRM</name>
<keyword evidence="2" id="KW-0067">ATP-binding</keyword>
<dbReference type="InterPro" id="IPR039421">
    <property type="entry name" value="Type_1_exporter"/>
</dbReference>